<proteinExistence type="predicted"/>
<name>A0A1H8YHK9_9PSEU</name>
<dbReference type="AlphaFoldDB" id="A0A1H8YHK9"/>
<dbReference type="Pfam" id="PF13459">
    <property type="entry name" value="Fer4_15"/>
    <property type="match status" value="1"/>
</dbReference>
<reference evidence="1 2" key="1">
    <citation type="submission" date="2016-10" db="EMBL/GenBank/DDBJ databases">
        <authorList>
            <person name="de Groot N.N."/>
        </authorList>
    </citation>
    <scope>NUCLEOTIDE SEQUENCE [LARGE SCALE GENOMIC DNA]</scope>
    <source>
        <strain evidence="1 2">DSM 44993</strain>
    </source>
</reference>
<dbReference type="RefSeq" id="WP_245787554.1">
    <property type="nucleotide sequence ID" value="NZ_FOEF01000015.1"/>
</dbReference>
<organism evidence="1 2">
    <name type="scientific">Amycolatopsis saalfeldensis</name>
    <dbReference type="NCBI Taxonomy" id="394193"/>
    <lineage>
        <taxon>Bacteria</taxon>
        <taxon>Bacillati</taxon>
        <taxon>Actinomycetota</taxon>
        <taxon>Actinomycetes</taxon>
        <taxon>Pseudonocardiales</taxon>
        <taxon>Pseudonocardiaceae</taxon>
        <taxon>Amycolatopsis</taxon>
    </lineage>
</organism>
<dbReference type="EMBL" id="FOEF01000015">
    <property type="protein sequence ID" value="SEP50928.1"/>
    <property type="molecule type" value="Genomic_DNA"/>
</dbReference>
<sequence>MSPRRTLRLVTPVGISVNNARCHLYGFCQAEAPDLFQLTEDDRLRYIEQVSDDHVEAARAAARVCPMRAISLSAEQR</sequence>
<dbReference type="Proteomes" id="UP000198582">
    <property type="component" value="Unassembled WGS sequence"/>
</dbReference>
<dbReference type="Gene3D" id="3.30.70.20">
    <property type="match status" value="1"/>
</dbReference>
<evidence type="ECO:0000313" key="1">
    <source>
        <dbReference type="EMBL" id="SEP50928.1"/>
    </source>
</evidence>
<dbReference type="SUPFAM" id="SSF54862">
    <property type="entry name" value="4Fe-4S ferredoxins"/>
    <property type="match status" value="1"/>
</dbReference>
<dbReference type="STRING" id="394193.SAMN04489732_11574"/>
<evidence type="ECO:0000313" key="2">
    <source>
        <dbReference type="Proteomes" id="UP000198582"/>
    </source>
</evidence>
<protein>
    <submittedName>
        <fullName evidence="1">Ferredoxin</fullName>
    </submittedName>
</protein>
<gene>
    <name evidence="1" type="ORF">SAMN04489732_11574</name>
</gene>
<keyword evidence="2" id="KW-1185">Reference proteome</keyword>
<accession>A0A1H8YHK9</accession>